<gene>
    <name evidence="2" type="ORF">K458DRAFT_466313</name>
</gene>
<dbReference type="Proteomes" id="UP000799291">
    <property type="component" value="Unassembled WGS sequence"/>
</dbReference>
<evidence type="ECO:0000313" key="3">
    <source>
        <dbReference type="Proteomes" id="UP000799291"/>
    </source>
</evidence>
<protein>
    <submittedName>
        <fullName evidence="2">Uncharacterized protein</fullName>
    </submittedName>
</protein>
<evidence type="ECO:0000256" key="1">
    <source>
        <dbReference type="SAM" id="SignalP"/>
    </source>
</evidence>
<organism evidence="2 3">
    <name type="scientific">Lentithecium fluviatile CBS 122367</name>
    <dbReference type="NCBI Taxonomy" id="1168545"/>
    <lineage>
        <taxon>Eukaryota</taxon>
        <taxon>Fungi</taxon>
        <taxon>Dikarya</taxon>
        <taxon>Ascomycota</taxon>
        <taxon>Pezizomycotina</taxon>
        <taxon>Dothideomycetes</taxon>
        <taxon>Pleosporomycetidae</taxon>
        <taxon>Pleosporales</taxon>
        <taxon>Massarineae</taxon>
        <taxon>Lentitheciaceae</taxon>
        <taxon>Lentithecium</taxon>
    </lineage>
</organism>
<evidence type="ECO:0000313" key="2">
    <source>
        <dbReference type="EMBL" id="KAF2677312.1"/>
    </source>
</evidence>
<proteinExistence type="predicted"/>
<dbReference type="AlphaFoldDB" id="A0A6G1IGH6"/>
<feature type="signal peptide" evidence="1">
    <location>
        <begin position="1"/>
        <end position="19"/>
    </location>
</feature>
<accession>A0A6G1IGH6</accession>
<dbReference type="EMBL" id="MU005623">
    <property type="protein sequence ID" value="KAF2677312.1"/>
    <property type="molecule type" value="Genomic_DNA"/>
</dbReference>
<keyword evidence="3" id="KW-1185">Reference proteome</keyword>
<name>A0A6G1IGH6_9PLEO</name>
<reference evidence="2" key="1">
    <citation type="journal article" date="2020" name="Stud. Mycol.">
        <title>101 Dothideomycetes genomes: a test case for predicting lifestyles and emergence of pathogens.</title>
        <authorList>
            <person name="Haridas S."/>
            <person name="Albert R."/>
            <person name="Binder M."/>
            <person name="Bloem J."/>
            <person name="Labutti K."/>
            <person name="Salamov A."/>
            <person name="Andreopoulos B."/>
            <person name="Baker S."/>
            <person name="Barry K."/>
            <person name="Bills G."/>
            <person name="Bluhm B."/>
            <person name="Cannon C."/>
            <person name="Castanera R."/>
            <person name="Culley D."/>
            <person name="Daum C."/>
            <person name="Ezra D."/>
            <person name="Gonzalez J."/>
            <person name="Henrissat B."/>
            <person name="Kuo A."/>
            <person name="Liang C."/>
            <person name="Lipzen A."/>
            <person name="Lutzoni F."/>
            <person name="Magnuson J."/>
            <person name="Mondo S."/>
            <person name="Nolan M."/>
            <person name="Ohm R."/>
            <person name="Pangilinan J."/>
            <person name="Park H.-J."/>
            <person name="Ramirez L."/>
            <person name="Alfaro M."/>
            <person name="Sun H."/>
            <person name="Tritt A."/>
            <person name="Yoshinaga Y."/>
            <person name="Zwiers L.-H."/>
            <person name="Turgeon B."/>
            <person name="Goodwin S."/>
            <person name="Spatafora J."/>
            <person name="Crous P."/>
            <person name="Grigoriev I."/>
        </authorList>
    </citation>
    <scope>NUCLEOTIDE SEQUENCE</scope>
    <source>
        <strain evidence="2">CBS 122367</strain>
    </source>
</reference>
<sequence>MKITSLLYVAVTFAIHVYCKLVAPPFEAKSPASALANTTLGSTTALQGHVDTLNNTRGIPNPAQVALAKHRTFCTSSDNAKIHCARLHAYISRCVDLNPNPDPHSNPPSKQPGICTSANGFRFLKASIDLDPCGSLGDGKGEKDKVARQVCERWWREAKRCRDKRRRGPCAEHHVTYLLRCLGTFLGLGGAY</sequence>
<keyword evidence="1" id="KW-0732">Signal</keyword>
<feature type="chain" id="PRO_5026342641" evidence="1">
    <location>
        <begin position="20"/>
        <end position="192"/>
    </location>
</feature>